<gene>
    <name evidence="5" type="ORF">ACFPOB_12850</name>
</gene>
<dbReference type="PROSITE" id="PS50949">
    <property type="entry name" value="HTH_GNTR"/>
    <property type="match status" value="1"/>
</dbReference>
<evidence type="ECO:0000256" key="2">
    <source>
        <dbReference type="ARBA" id="ARBA00023125"/>
    </source>
</evidence>
<evidence type="ECO:0000313" key="5">
    <source>
        <dbReference type="EMBL" id="MFC5420447.1"/>
    </source>
</evidence>
<dbReference type="PANTHER" id="PTHR43537">
    <property type="entry name" value="TRANSCRIPTIONAL REGULATOR, GNTR FAMILY"/>
    <property type="match status" value="1"/>
</dbReference>
<protein>
    <submittedName>
        <fullName evidence="5">GntR family transcriptional regulator</fullName>
    </submittedName>
</protein>
<dbReference type="Gene3D" id="1.10.10.10">
    <property type="entry name" value="Winged helix-like DNA-binding domain superfamily/Winged helix DNA-binding domain"/>
    <property type="match status" value="1"/>
</dbReference>
<dbReference type="RefSeq" id="WP_377798851.1">
    <property type="nucleotide sequence ID" value="NZ_JBHSLW010000016.1"/>
</dbReference>
<dbReference type="PANTHER" id="PTHR43537:SF50">
    <property type="entry name" value="TRANSCRIPTIONAL REGULATORY PROTEIN"/>
    <property type="match status" value="1"/>
</dbReference>
<keyword evidence="2" id="KW-0238">DNA-binding</keyword>
<dbReference type="PRINTS" id="PR00035">
    <property type="entry name" value="HTHGNTR"/>
</dbReference>
<evidence type="ECO:0000256" key="1">
    <source>
        <dbReference type="ARBA" id="ARBA00023015"/>
    </source>
</evidence>
<dbReference type="InterPro" id="IPR000524">
    <property type="entry name" value="Tscrpt_reg_HTH_GntR"/>
</dbReference>
<proteinExistence type="predicted"/>
<accession>A0ABW0IQW3</accession>
<dbReference type="Proteomes" id="UP001596053">
    <property type="component" value="Unassembled WGS sequence"/>
</dbReference>
<dbReference type="Pfam" id="PF07729">
    <property type="entry name" value="FCD"/>
    <property type="match status" value="1"/>
</dbReference>
<keyword evidence="1" id="KW-0805">Transcription regulation</keyword>
<evidence type="ECO:0000313" key="6">
    <source>
        <dbReference type="Proteomes" id="UP001596053"/>
    </source>
</evidence>
<dbReference type="EMBL" id="JBHSLW010000016">
    <property type="protein sequence ID" value="MFC5420447.1"/>
    <property type="molecule type" value="Genomic_DNA"/>
</dbReference>
<dbReference type="InterPro" id="IPR036388">
    <property type="entry name" value="WH-like_DNA-bd_sf"/>
</dbReference>
<feature type="domain" description="HTH gntR-type" evidence="4">
    <location>
        <begin position="8"/>
        <end position="75"/>
    </location>
</feature>
<evidence type="ECO:0000259" key="4">
    <source>
        <dbReference type="PROSITE" id="PS50949"/>
    </source>
</evidence>
<reference evidence="6" key="1">
    <citation type="journal article" date="2019" name="Int. J. Syst. Evol. Microbiol.">
        <title>The Global Catalogue of Microorganisms (GCM) 10K type strain sequencing project: providing services to taxonomists for standard genome sequencing and annotation.</title>
        <authorList>
            <consortium name="The Broad Institute Genomics Platform"/>
            <consortium name="The Broad Institute Genome Sequencing Center for Infectious Disease"/>
            <person name="Wu L."/>
            <person name="Ma J."/>
        </authorList>
    </citation>
    <scope>NUCLEOTIDE SEQUENCE [LARGE SCALE GENOMIC DNA]</scope>
    <source>
        <strain evidence="6">NCAIM B.01391</strain>
    </source>
</reference>
<dbReference type="Pfam" id="PF00392">
    <property type="entry name" value="GntR"/>
    <property type="match status" value="1"/>
</dbReference>
<dbReference type="SUPFAM" id="SSF48008">
    <property type="entry name" value="GntR ligand-binding domain-like"/>
    <property type="match status" value="1"/>
</dbReference>
<dbReference type="SMART" id="SM00345">
    <property type="entry name" value="HTH_GNTR"/>
    <property type="match status" value="1"/>
</dbReference>
<name>A0ABW0IQW3_9HYPH</name>
<dbReference type="Gene3D" id="1.20.120.530">
    <property type="entry name" value="GntR ligand-binding domain-like"/>
    <property type="match status" value="1"/>
</dbReference>
<keyword evidence="6" id="KW-1185">Reference proteome</keyword>
<comment type="caution">
    <text evidence="5">The sequence shown here is derived from an EMBL/GenBank/DDBJ whole genome shotgun (WGS) entry which is preliminary data.</text>
</comment>
<evidence type="ECO:0000256" key="3">
    <source>
        <dbReference type="ARBA" id="ARBA00023163"/>
    </source>
</evidence>
<dbReference type="SMART" id="SM00895">
    <property type="entry name" value="FCD"/>
    <property type="match status" value="1"/>
</dbReference>
<organism evidence="5 6">
    <name type="scientific">Bosea eneae</name>
    <dbReference type="NCBI Taxonomy" id="151454"/>
    <lineage>
        <taxon>Bacteria</taxon>
        <taxon>Pseudomonadati</taxon>
        <taxon>Pseudomonadota</taxon>
        <taxon>Alphaproteobacteria</taxon>
        <taxon>Hyphomicrobiales</taxon>
        <taxon>Boseaceae</taxon>
        <taxon>Bosea</taxon>
    </lineage>
</organism>
<dbReference type="InterPro" id="IPR036390">
    <property type="entry name" value="WH_DNA-bd_sf"/>
</dbReference>
<sequence length="225" mass="25907">MNSLIRRQTLHEELSAEIRQMILSAELIPGDKVFEPELCERFQVSRTPLREALKVLAAEGLVQLLPNRGARIALITREDALQIFPIIGGLEALAGELACKELDDCEIARIQELHDVMVDHYRRQEEEAYIVLNRTIHEAFIDGARNPRLADVYRREHGRLSTLRYFAPKSPSQWDEAVEEHEQMMSALHRRDGRRFAEIARDHMRHKADVVLQTIDALQSRSRAA</sequence>
<dbReference type="InterPro" id="IPR008920">
    <property type="entry name" value="TF_FadR/GntR_C"/>
</dbReference>
<dbReference type="InterPro" id="IPR011711">
    <property type="entry name" value="GntR_C"/>
</dbReference>
<dbReference type="CDD" id="cd07377">
    <property type="entry name" value="WHTH_GntR"/>
    <property type="match status" value="1"/>
</dbReference>
<keyword evidence="3" id="KW-0804">Transcription</keyword>
<dbReference type="SUPFAM" id="SSF46785">
    <property type="entry name" value="Winged helix' DNA-binding domain"/>
    <property type="match status" value="1"/>
</dbReference>